<dbReference type="AlphaFoldDB" id="A0A225NWX3"/>
<sequence>MTAWTTFAKAAAGDDLNAMFAALCELTQQEIGAKLFTVMTFDPETRLASRRWSNMPVEYPPGGTKPMQPTDWGARVLDRHEPFVAHVPDDFRDYFPDHELIVSLGCESCLNLPVVFGGEVLGTLNCLDLAHHYTPDRVAHAARLVAPGALCLLMERKLAHGGEA</sequence>
<feature type="domain" description="GAF" evidence="1">
    <location>
        <begin position="15"/>
        <end position="146"/>
    </location>
</feature>
<evidence type="ECO:0000313" key="2">
    <source>
        <dbReference type="EMBL" id="OWU77728.1"/>
    </source>
</evidence>
<accession>A0A225NWX3</accession>
<evidence type="ECO:0000313" key="3">
    <source>
        <dbReference type="Proteomes" id="UP000215377"/>
    </source>
</evidence>
<comment type="caution">
    <text evidence="2">The sequence shown here is derived from an EMBL/GenBank/DDBJ whole genome shotgun (WGS) entry which is preliminary data.</text>
</comment>
<dbReference type="RefSeq" id="WP_088648372.1">
    <property type="nucleotide sequence ID" value="NZ_AQQR01000001.1"/>
</dbReference>
<keyword evidence="3" id="KW-1185">Reference proteome</keyword>
<reference evidence="2 3" key="1">
    <citation type="submission" date="2013-04" db="EMBL/GenBank/DDBJ databases">
        <title>Oceanicola sp. 22II1-22F33 Genome Sequencing.</title>
        <authorList>
            <person name="Lai Q."/>
            <person name="Li G."/>
            <person name="Shao Z."/>
        </authorList>
    </citation>
    <scope>NUCLEOTIDE SEQUENCE [LARGE SCALE GENOMIC DNA]</scope>
    <source>
        <strain evidence="2 3">22II1-22F33</strain>
    </source>
</reference>
<name>A0A225NWX3_9RHOB</name>
<dbReference type="SUPFAM" id="SSF55781">
    <property type="entry name" value="GAF domain-like"/>
    <property type="match status" value="1"/>
</dbReference>
<evidence type="ECO:0000259" key="1">
    <source>
        <dbReference type="Pfam" id="PF13185"/>
    </source>
</evidence>
<dbReference type="InterPro" id="IPR029016">
    <property type="entry name" value="GAF-like_dom_sf"/>
</dbReference>
<dbReference type="OrthoDB" id="7066078at2"/>
<dbReference type="InterPro" id="IPR003018">
    <property type="entry name" value="GAF"/>
</dbReference>
<dbReference type="EMBL" id="AQQR01000001">
    <property type="protein sequence ID" value="OWU77728.1"/>
    <property type="molecule type" value="Genomic_DNA"/>
</dbReference>
<dbReference type="Gene3D" id="3.30.450.40">
    <property type="match status" value="1"/>
</dbReference>
<organism evidence="2 3">
    <name type="scientific">Marinibacterium profundimaris</name>
    <dbReference type="NCBI Taxonomy" id="1679460"/>
    <lineage>
        <taxon>Bacteria</taxon>
        <taxon>Pseudomonadati</taxon>
        <taxon>Pseudomonadota</taxon>
        <taxon>Alphaproteobacteria</taxon>
        <taxon>Rhodobacterales</taxon>
        <taxon>Paracoccaceae</taxon>
        <taxon>Marinibacterium</taxon>
    </lineage>
</organism>
<dbReference type="Proteomes" id="UP000215377">
    <property type="component" value="Unassembled WGS sequence"/>
</dbReference>
<protein>
    <recommendedName>
        <fullName evidence="1">GAF domain-containing protein</fullName>
    </recommendedName>
</protein>
<dbReference type="Pfam" id="PF13185">
    <property type="entry name" value="GAF_2"/>
    <property type="match status" value="1"/>
</dbReference>
<gene>
    <name evidence="2" type="ORF">ATO3_03380</name>
</gene>
<proteinExistence type="predicted"/>